<dbReference type="Pfam" id="PF06283">
    <property type="entry name" value="ThuA"/>
    <property type="match status" value="1"/>
</dbReference>
<dbReference type="InterPro" id="IPR029062">
    <property type="entry name" value="Class_I_gatase-like"/>
</dbReference>
<keyword evidence="3" id="KW-1185">Reference proteome</keyword>
<name>A0ABX0JHY1_9BACL</name>
<gene>
    <name evidence="2" type="ORF">G9U52_29700</name>
</gene>
<protein>
    <submittedName>
        <fullName evidence="2">ThuA domain-containing protein</fullName>
    </submittedName>
</protein>
<dbReference type="Proteomes" id="UP001165962">
    <property type="component" value="Unassembled WGS sequence"/>
</dbReference>
<dbReference type="EMBL" id="JAAOIW010000015">
    <property type="protein sequence ID" value="NHN33999.1"/>
    <property type="molecule type" value="Genomic_DNA"/>
</dbReference>
<feature type="domain" description="ThuA-like" evidence="1">
    <location>
        <begin position="35"/>
        <end position="208"/>
    </location>
</feature>
<comment type="caution">
    <text evidence="2">The sequence shown here is derived from an EMBL/GenBank/DDBJ whole genome shotgun (WGS) entry which is preliminary data.</text>
</comment>
<evidence type="ECO:0000313" key="2">
    <source>
        <dbReference type="EMBL" id="NHN33999.1"/>
    </source>
</evidence>
<evidence type="ECO:0000313" key="3">
    <source>
        <dbReference type="Proteomes" id="UP001165962"/>
    </source>
</evidence>
<organism evidence="2 3">
    <name type="scientific">Paenibacillus agricola</name>
    <dbReference type="NCBI Taxonomy" id="2716264"/>
    <lineage>
        <taxon>Bacteria</taxon>
        <taxon>Bacillati</taxon>
        <taxon>Bacillota</taxon>
        <taxon>Bacilli</taxon>
        <taxon>Bacillales</taxon>
        <taxon>Paenibacillaceae</taxon>
        <taxon>Paenibacillus</taxon>
    </lineage>
</organism>
<dbReference type="Gene3D" id="3.40.50.880">
    <property type="match status" value="1"/>
</dbReference>
<dbReference type="RefSeq" id="WP_166154514.1">
    <property type="nucleotide sequence ID" value="NZ_JAAOIW010000015.1"/>
</dbReference>
<proteinExistence type="predicted"/>
<dbReference type="InterPro" id="IPR029010">
    <property type="entry name" value="ThuA-like"/>
</dbReference>
<sequence length="218" mass="24260">MKTIYAIVGDYYHPGDLIQQSLSLAMKPLTDSGQYELAYVSAEDLTDRLLSKPAAVILFKEDRVNPKDDHIEHWLTEPLSTAITRYVEEGGGFLAWHSGLASYPPDSAFIQMLRGYFEHHPSKHQVVSYKGVLPSEPSREISFEIVDEHYFVSCDEANTDIFLKSESVDGSSIGGWAHSFGQGQVCCLTPAHNKEGLLHPGMIELLRSSVLRCCESVV</sequence>
<accession>A0ABX0JHY1</accession>
<reference evidence="2" key="1">
    <citation type="submission" date="2020-03" db="EMBL/GenBank/DDBJ databases">
        <title>Draft sequencing of Paenibacilllus sp. S3N08.</title>
        <authorList>
            <person name="Kim D.-U."/>
        </authorList>
    </citation>
    <scope>NUCLEOTIDE SEQUENCE</scope>
    <source>
        <strain evidence="2">S3N08</strain>
    </source>
</reference>
<evidence type="ECO:0000259" key="1">
    <source>
        <dbReference type="Pfam" id="PF06283"/>
    </source>
</evidence>
<dbReference type="SUPFAM" id="SSF52317">
    <property type="entry name" value="Class I glutamine amidotransferase-like"/>
    <property type="match status" value="1"/>
</dbReference>